<comment type="caution">
    <text evidence="2">The sequence shown here is derived from an EMBL/GenBank/DDBJ whole genome shotgun (WGS) entry which is preliminary data.</text>
</comment>
<keyword evidence="3" id="KW-1185">Reference proteome</keyword>
<evidence type="ECO:0000256" key="1">
    <source>
        <dbReference type="SAM" id="MobiDB-lite"/>
    </source>
</evidence>
<proteinExistence type="predicted"/>
<name>A0AAD6Q9L5_9ROSI</name>
<dbReference type="AlphaFoldDB" id="A0AAD6Q9L5"/>
<feature type="region of interest" description="Disordered" evidence="1">
    <location>
        <begin position="1"/>
        <end position="27"/>
    </location>
</feature>
<reference evidence="2" key="1">
    <citation type="journal article" date="2023" name="Mol. Ecol. Resour.">
        <title>Chromosome-level genome assembly of a triploid poplar Populus alba 'Berolinensis'.</title>
        <authorList>
            <person name="Chen S."/>
            <person name="Yu Y."/>
            <person name="Wang X."/>
            <person name="Wang S."/>
            <person name="Zhang T."/>
            <person name="Zhou Y."/>
            <person name="He R."/>
            <person name="Meng N."/>
            <person name="Wang Y."/>
            <person name="Liu W."/>
            <person name="Liu Z."/>
            <person name="Liu J."/>
            <person name="Guo Q."/>
            <person name="Huang H."/>
            <person name="Sederoff R.R."/>
            <person name="Wang G."/>
            <person name="Qu G."/>
            <person name="Chen S."/>
        </authorList>
    </citation>
    <scope>NUCLEOTIDE SEQUENCE</scope>
    <source>
        <strain evidence="2">SC-2020</strain>
    </source>
</reference>
<sequence length="27" mass="3028">MITRDCLTTPYPTKLSFNSPTTQLGNQ</sequence>
<feature type="compositionally biased region" description="Polar residues" evidence="1">
    <location>
        <begin position="15"/>
        <end position="27"/>
    </location>
</feature>
<protein>
    <submittedName>
        <fullName evidence="2">Uncharacterized protein</fullName>
    </submittedName>
</protein>
<dbReference type="EMBL" id="JAQIZT010000009">
    <property type="protein sequence ID" value="KAJ6984096.1"/>
    <property type="molecule type" value="Genomic_DNA"/>
</dbReference>
<dbReference type="Proteomes" id="UP001164929">
    <property type="component" value="Chromosome 9"/>
</dbReference>
<gene>
    <name evidence="2" type="ORF">NC653_022358</name>
</gene>
<evidence type="ECO:0000313" key="2">
    <source>
        <dbReference type="EMBL" id="KAJ6984096.1"/>
    </source>
</evidence>
<organism evidence="2 3">
    <name type="scientific">Populus alba x Populus x berolinensis</name>
    <dbReference type="NCBI Taxonomy" id="444605"/>
    <lineage>
        <taxon>Eukaryota</taxon>
        <taxon>Viridiplantae</taxon>
        <taxon>Streptophyta</taxon>
        <taxon>Embryophyta</taxon>
        <taxon>Tracheophyta</taxon>
        <taxon>Spermatophyta</taxon>
        <taxon>Magnoliopsida</taxon>
        <taxon>eudicotyledons</taxon>
        <taxon>Gunneridae</taxon>
        <taxon>Pentapetalae</taxon>
        <taxon>rosids</taxon>
        <taxon>fabids</taxon>
        <taxon>Malpighiales</taxon>
        <taxon>Salicaceae</taxon>
        <taxon>Saliceae</taxon>
        <taxon>Populus</taxon>
    </lineage>
</organism>
<accession>A0AAD6Q9L5</accession>
<evidence type="ECO:0000313" key="3">
    <source>
        <dbReference type="Proteomes" id="UP001164929"/>
    </source>
</evidence>